<evidence type="ECO:0000259" key="1">
    <source>
        <dbReference type="Pfam" id="PF20408"/>
    </source>
</evidence>
<dbReference type="EMBL" id="SHKW01000001">
    <property type="protein sequence ID" value="RZU39214.1"/>
    <property type="molecule type" value="Genomic_DNA"/>
</dbReference>
<keyword evidence="3" id="KW-1185">Reference proteome</keyword>
<proteinExistence type="predicted"/>
<dbReference type="PANTHER" id="PTHR42103">
    <property type="entry name" value="ALPHA/BETA-HYDROLASES SUPERFAMILY PROTEIN"/>
    <property type="match status" value="1"/>
</dbReference>
<reference evidence="2 3" key="1">
    <citation type="submission" date="2019-02" db="EMBL/GenBank/DDBJ databases">
        <title>Genomic Encyclopedia of Archaeal and Bacterial Type Strains, Phase II (KMG-II): from individual species to whole genera.</title>
        <authorList>
            <person name="Goeker M."/>
        </authorList>
    </citation>
    <scope>NUCLEOTIDE SEQUENCE [LARGE SCALE GENOMIC DNA]</scope>
    <source>
        <strain evidence="2 3">DSM 18101</strain>
    </source>
</reference>
<evidence type="ECO:0000313" key="2">
    <source>
        <dbReference type="EMBL" id="RZU39214.1"/>
    </source>
</evidence>
<dbReference type="SUPFAM" id="SSF53474">
    <property type="entry name" value="alpha/beta-Hydrolases"/>
    <property type="match status" value="1"/>
</dbReference>
<dbReference type="InterPro" id="IPR029058">
    <property type="entry name" value="AB_hydrolase_fold"/>
</dbReference>
<dbReference type="AlphaFoldDB" id="A0A4Q7YQ13"/>
<dbReference type="Gene3D" id="3.40.50.1820">
    <property type="entry name" value="alpha/beta hydrolase"/>
    <property type="match status" value="1"/>
</dbReference>
<dbReference type="Proteomes" id="UP000292958">
    <property type="component" value="Unassembled WGS sequence"/>
</dbReference>
<dbReference type="OrthoDB" id="9800435at2"/>
<gene>
    <name evidence="2" type="ORF">BDD14_0565</name>
</gene>
<accession>A0A4Q7YQ13</accession>
<protein>
    <recommendedName>
        <fullName evidence="1">KANL3/Tex30 alpha/beta hydrolase-like domain-containing protein</fullName>
    </recommendedName>
</protein>
<sequence length="235" mass="25323">MTNETSSLQGPVIRSIDDLRGPAGKLEAVLNGGRDDAPYAALVLHPHPLGGGTMHNKVVYHAMKVFSGLGLPVLRFNFRGVGLSEGSHNHGRGEIDDAKAALDWMEATLGLPVLLAGFSFGSFIGLHAGCGDPRVKGLIGLGVPYRAEGRSYTYEFLAHCAQPKFFVSGTEDQFGPKSLVAPMLEQAADPKEIAWIEGAEHFFQGTPAAPGPKLSQMQEALRSWLKRTFRLEETL</sequence>
<dbReference type="InterPro" id="IPR046879">
    <property type="entry name" value="KANL3/Tex30_Abhydrolase"/>
</dbReference>
<organism evidence="2 3">
    <name type="scientific">Edaphobacter modestus</name>
    <dbReference type="NCBI Taxonomy" id="388466"/>
    <lineage>
        <taxon>Bacteria</taxon>
        <taxon>Pseudomonadati</taxon>
        <taxon>Acidobacteriota</taxon>
        <taxon>Terriglobia</taxon>
        <taxon>Terriglobales</taxon>
        <taxon>Acidobacteriaceae</taxon>
        <taxon>Edaphobacter</taxon>
    </lineage>
</organism>
<dbReference type="RefSeq" id="WP_130417457.1">
    <property type="nucleotide sequence ID" value="NZ_SHKW01000001.1"/>
</dbReference>
<name>A0A4Q7YQ13_9BACT</name>
<evidence type="ECO:0000313" key="3">
    <source>
        <dbReference type="Proteomes" id="UP000292958"/>
    </source>
</evidence>
<dbReference type="Pfam" id="PF20408">
    <property type="entry name" value="Abhydrolase_11"/>
    <property type="match status" value="1"/>
</dbReference>
<dbReference type="PANTHER" id="PTHR42103:SF2">
    <property type="entry name" value="AB HYDROLASE-1 DOMAIN-CONTAINING PROTEIN"/>
    <property type="match status" value="1"/>
</dbReference>
<feature type="domain" description="KANL3/Tex30 alpha/beta hydrolase-like" evidence="1">
    <location>
        <begin position="42"/>
        <end position="209"/>
    </location>
</feature>
<comment type="caution">
    <text evidence="2">The sequence shown here is derived from an EMBL/GenBank/DDBJ whole genome shotgun (WGS) entry which is preliminary data.</text>
</comment>